<protein>
    <submittedName>
        <fullName evidence="5">Trimethylamine methyltransferase MttB</fullName>
        <ecNumber evidence="4 5">2.1.1.250</ecNumber>
    </submittedName>
    <submittedName>
        <fullName evidence="4">Trimethylamine-corrinoid protein Co-methyltransferase</fullName>
    </submittedName>
</protein>
<gene>
    <name evidence="4" type="ORF">DEACI_1255</name>
    <name evidence="5" type="ORF">DEACI_3867</name>
</gene>
<dbReference type="InterPro" id="IPR010426">
    <property type="entry name" value="MTTB_MeTrfase"/>
</dbReference>
<evidence type="ECO:0000256" key="3">
    <source>
        <dbReference type="ARBA" id="ARBA00022679"/>
    </source>
</evidence>
<organism evidence="4">
    <name type="scientific">Acididesulfobacillus acetoxydans</name>
    <dbReference type="NCBI Taxonomy" id="1561005"/>
    <lineage>
        <taxon>Bacteria</taxon>
        <taxon>Bacillati</taxon>
        <taxon>Bacillota</taxon>
        <taxon>Clostridia</taxon>
        <taxon>Eubacteriales</taxon>
        <taxon>Peptococcaceae</taxon>
        <taxon>Acididesulfobacillus</taxon>
    </lineage>
</organism>
<comment type="similarity">
    <text evidence="1">Belongs to the trimethylamine methyltransferase family.</text>
</comment>
<keyword evidence="6" id="KW-1185">Reference proteome</keyword>
<evidence type="ECO:0000313" key="5">
    <source>
        <dbReference type="EMBL" id="CEJ09383.1"/>
    </source>
</evidence>
<dbReference type="Pfam" id="PF06253">
    <property type="entry name" value="MTTB"/>
    <property type="match status" value="1"/>
</dbReference>
<dbReference type="GO" id="GO:0015948">
    <property type="term" value="P:methanogenesis"/>
    <property type="evidence" value="ECO:0007669"/>
    <property type="project" value="InterPro"/>
</dbReference>
<dbReference type="RefSeq" id="WP_261487614.1">
    <property type="nucleotide sequence ID" value="NZ_CDGJ01000132.1"/>
</dbReference>
<dbReference type="GO" id="GO:0043834">
    <property type="term" value="F:trimethylamine methyltransferase activity"/>
    <property type="evidence" value="ECO:0007669"/>
    <property type="project" value="UniProtKB-EC"/>
</dbReference>
<dbReference type="AlphaFoldDB" id="A0A8S0WF18"/>
<evidence type="ECO:0000256" key="2">
    <source>
        <dbReference type="ARBA" id="ARBA00022603"/>
    </source>
</evidence>
<evidence type="ECO:0000313" key="4">
    <source>
        <dbReference type="EMBL" id="CAA7600602.1"/>
    </source>
</evidence>
<reference evidence="4" key="2">
    <citation type="submission" date="2020-01" db="EMBL/GenBank/DDBJ databases">
        <authorList>
            <person name="Hornung B."/>
        </authorList>
    </citation>
    <scope>NUCLEOTIDE SEQUENCE</scope>
    <source>
        <strain evidence="4">PacBioINE</strain>
    </source>
</reference>
<dbReference type="EC" id="2.1.1.250" evidence="4 5"/>
<keyword evidence="3 4" id="KW-0808">Transferase</keyword>
<dbReference type="EMBL" id="CDGJ01000132">
    <property type="protein sequence ID" value="CEJ09383.1"/>
    <property type="molecule type" value="Genomic_DNA"/>
</dbReference>
<evidence type="ECO:0000313" key="6">
    <source>
        <dbReference type="Proteomes" id="UP001071230"/>
    </source>
</evidence>
<name>A0A8S0WF18_9FIRM</name>
<proteinExistence type="inferred from homology"/>
<accession>A0A8S0WF18</accession>
<dbReference type="KEGG" id="aacx:DEACI_1255"/>
<dbReference type="EMBL" id="LR746496">
    <property type="protein sequence ID" value="CAA7600602.1"/>
    <property type="molecule type" value="Genomic_DNA"/>
</dbReference>
<sequence length="485" mass="52758">MRANYTVNESVQFRILSEGQISEIVGAAIEILETTGAVFYSTEALEMLKQAGAHINGNRARIPSALTKQALQSAPNSVGLYNSRTGKKAMALAGYNSYYGTGSDTPYFVDPLRGERLRARYQDVANAAKVIDALPHVDFCMSLGLVQDVPRLTSDRYQFKAMVTNTGKPMVITAHDIQGFADIVAMSEEVAGGTTELRARPFLVLYAEPISPLQHPKDSVDKLLFAAEHGIPVVYTPAPMAGATAPCTLAGTLASGISESLGGLVIHQLKQAGAPFIMGGVFTIMDMRTTIFSYAAPEFNLLQAAQTDVAHYLGLPIFCTAGCSDSNVLDQQAAAEAMFSILVTGQSGANLIHDVGYLEYGSTGSLEMLVMSNELIGMAKRFVRGIRVNKETLATEVVDQVGPGGHFLGEQHTLDYMRSEFWTPSLMNRKRYDEWKDAGAKTLGDRAHEQVLNILAEHTPVPLTKQQLDRFDEIIRNADQRHGYQ</sequence>
<dbReference type="Proteomes" id="UP001071230">
    <property type="component" value="Unassembled WGS sequence"/>
</dbReference>
<dbReference type="Gene3D" id="3.20.20.480">
    <property type="entry name" value="Trimethylamine methyltransferase-like"/>
    <property type="match status" value="1"/>
</dbReference>
<dbReference type="Proteomes" id="UP000836597">
    <property type="component" value="Chromosome"/>
</dbReference>
<keyword evidence="2 4" id="KW-0489">Methyltransferase</keyword>
<evidence type="ECO:0000256" key="1">
    <source>
        <dbReference type="ARBA" id="ARBA00007137"/>
    </source>
</evidence>
<dbReference type="GO" id="GO:0032259">
    <property type="term" value="P:methylation"/>
    <property type="evidence" value="ECO:0007669"/>
    <property type="project" value="UniProtKB-KW"/>
</dbReference>
<dbReference type="InterPro" id="IPR038601">
    <property type="entry name" value="MttB-like_sf"/>
</dbReference>
<reference evidence="5" key="1">
    <citation type="submission" date="2014-11" db="EMBL/GenBank/DDBJ databases">
        <authorList>
            <person name="Hornung B.V."/>
        </authorList>
    </citation>
    <scope>NUCLEOTIDE SEQUENCE</scope>
    <source>
        <strain evidence="5">INE</strain>
    </source>
</reference>